<protein>
    <submittedName>
        <fullName evidence="2">Uncharacterized protein</fullName>
    </submittedName>
</protein>
<evidence type="ECO:0000256" key="1">
    <source>
        <dbReference type="SAM" id="MobiDB-lite"/>
    </source>
</evidence>
<dbReference type="AlphaFoldDB" id="A0A9W6R4E0"/>
<feature type="region of interest" description="Disordered" evidence="1">
    <location>
        <begin position="1"/>
        <end position="69"/>
    </location>
</feature>
<proteinExistence type="predicted"/>
<keyword evidence="3" id="KW-1185">Reference proteome</keyword>
<sequence>MAMRSASAARADTAEHPAGLDTPAGLTRGKGARSGRPRPLPRSVDRAGAEMFGEEAVRDGLGIEGLGGQ</sequence>
<feature type="compositionally biased region" description="Low complexity" evidence="1">
    <location>
        <begin position="1"/>
        <end position="11"/>
    </location>
</feature>
<dbReference type="EMBL" id="BSTI01000012">
    <property type="protein sequence ID" value="GLY68686.1"/>
    <property type="molecule type" value="Genomic_DNA"/>
</dbReference>
<accession>A0A9W6R4E0</accession>
<organism evidence="2 3">
    <name type="scientific">Amycolatopsis taiwanensis</name>
    <dbReference type="NCBI Taxonomy" id="342230"/>
    <lineage>
        <taxon>Bacteria</taxon>
        <taxon>Bacillati</taxon>
        <taxon>Actinomycetota</taxon>
        <taxon>Actinomycetes</taxon>
        <taxon>Pseudonocardiales</taxon>
        <taxon>Pseudonocardiaceae</taxon>
        <taxon>Amycolatopsis</taxon>
    </lineage>
</organism>
<reference evidence="2" key="1">
    <citation type="submission" date="2023-03" db="EMBL/GenBank/DDBJ databases">
        <title>Amycolatopsis taiwanensis NBRC 103393.</title>
        <authorList>
            <person name="Ichikawa N."/>
            <person name="Sato H."/>
            <person name="Tonouchi N."/>
        </authorList>
    </citation>
    <scope>NUCLEOTIDE SEQUENCE</scope>
    <source>
        <strain evidence="2">NBRC 103393</strain>
    </source>
</reference>
<comment type="caution">
    <text evidence="2">The sequence shown here is derived from an EMBL/GenBank/DDBJ whole genome shotgun (WGS) entry which is preliminary data.</text>
</comment>
<evidence type="ECO:0000313" key="3">
    <source>
        <dbReference type="Proteomes" id="UP001165136"/>
    </source>
</evidence>
<gene>
    <name evidence="2" type="ORF">Atai01_53050</name>
</gene>
<dbReference type="Proteomes" id="UP001165136">
    <property type="component" value="Unassembled WGS sequence"/>
</dbReference>
<name>A0A9W6R4E0_9PSEU</name>
<evidence type="ECO:0000313" key="2">
    <source>
        <dbReference type="EMBL" id="GLY68686.1"/>
    </source>
</evidence>